<reference evidence="1 2" key="1">
    <citation type="submission" date="2017-05" db="EMBL/GenBank/DDBJ databases">
        <authorList>
            <person name="Varghese N."/>
            <person name="Submissions S."/>
        </authorList>
    </citation>
    <scope>NUCLEOTIDE SEQUENCE [LARGE SCALE GENOMIC DNA]</scope>
    <source>
        <strain evidence="1 2">DSM 21194</strain>
    </source>
</reference>
<evidence type="ECO:0000313" key="2">
    <source>
        <dbReference type="Proteomes" id="UP000317593"/>
    </source>
</evidence>
<evidence type="ECO:0000313" key="1">
    <source>
        <dbReference type="EMBL" id="SMO72913.1"/>
    </source>
</evidence>
<organism evidence="1 2">
    <name type="scientific">Fodinibius sediminis</name>
    <dbReference type="NCBI Taxonomy" id="1214077"/>
    <lineage>
        <taxon>Bacteria</taxon>
        <taxon>Pseudomonadati</taxon>
        <taxon>Balneolota</taxon>
        <taxon>Balneolia</taxon>
        <taxon>Balneolales</taxon>
        <taxon>Balneolaceae</taxon>
        <taxon>Fodinibius</taxon>
    </lineage>
</organism>
<sequence>MLTGGLLKVAHLGYRLIALMVRVNCTYMHSRESFARKTKEYIFKFVIHEEVKRKWRVLVQ</sequence>
<name>A0A521DMG9_9BACT</name>
<dbReference type="Proteomes" id="UP000317593">
    <property type="component" value="Unassembled WGS sequence"/>
</dbReference>
<gene>
    <name evidence="1" type="ORF">SAMN06265218_11161</name>
</gene>
<accession>A0A521DMG9</accession>
<dbReference type="AlphaFoldDB" id="A0A521DMG9"/>
<dbReference type="EMBL" id="FXTH01000011">
    <property type="protein sequence ID" value="SMO72913.1"/>
    <property type="molecule type" value="Genomic_DNA"/>
</dbReference>
<proteinExistence type="predicted"/>
<keyword evidence="2" id="KW-1185">Reference proteome</keyword>
<protein>
    <submittedName>
        <fullName evidence="1">Uncharacterized protein</fullName>
    </submittedName>
</protein>